<dbReference type="RefSeq" id="WP_327794818.1">
    <property type="nucleotide sequence ID" value="NZ_JADQAZ010000003.1"/>
</dbReference>
<dbReference type="Proteomes" id="UP001315686">
    <property type="component" value="Unassembled WGS sequence"/>
</dbReference>
<dbReference type="AlphaFoldDB" id="A0AAP2CRH4"/>
<dbReference type="EMBL" id="JADQAZ010000003">
    <property type="protein sequence ID" value="MBT0958590.1"/>
    <property type="molecule type" value="Genomic_DNA"/>
</dbReference>
<name>A0AAP2CRH4_9RHOB</name>
<protein>
    <submittedName>
        <fullName evidence="1">Uncharacterized protein</fullName>
    </submittedName>
</protein>
<gene>
    <name evidence="1" type="ORF">IV417_14465</name>
</gene>
<accession>A0AAP2CRH4</accession>
<evidence type="ECO:0000313" key="1">
    <source>
        <dbReference type="EMBL" id="MBT0958590.1"/>
    </source>
</evidence>
<reference evidence="1 2" key="1">
    <citation type="journal article" date="2021" name="Arch. Microbiol.">
        <title>Harenicola maris gen. nov., sp. nov. isolated from the Sea of Japan shallow sediments.</title>
        <authorList>
            <person name="Romanenko L.A."/>
            <person name="Kurilenko V.V."/>
            <person name="Chernysheva N.Y."/>
            <person name="Tekutyeva L.A."/>
            <person name="Velansky P.V."/>
            <person name="Svetashev V.I."/>
            <person name="Isaeva M.P."/>
        </authorList>
    </citation>
    <scope>NUCLEOTIDE SEQUENCE [LARGE SCALE GENOMIC DNA]</scope>
    <source>
        <strain evidence="1 2">KMM 3653</strain>
    </source>
</reference>
<proteinExistence type="predicted"/>
<evidence type="ECO:0000313" key="2">
    <source>
        <dbReference type="Proteomes" id="UP001315686"/>
    </source>
</evidence>
<keyword evidence="2" id="KW-1185">Reference proteome</keyword>
<comment type="caution">
    <text evidence="1">The sequence shown here is derived from an EMBL/GenBank/DDBJ whole genome shotgun (WGS) entry which is preliminary data.</text>
</comment>
<organism evidence="1 2">
    <name type="scientific">Harenicola maris</name>
    <dbReference type="NCBI Taxonomy" id="2841044"/>
    <lineage>
        <taxon>Bacteria</taxon>
        <taxon>Pseudomonadati</taxon>
        <taxon>Pseudomonadota</taxon>
        <taxon>Alphaproteobacteria</taxon>
        <taxon>Rhodobacterales</taxon>
        <taxon>Paracoccaceae</taxon>
        <taxon>Harenicola</taxon>
    </lineage>
</organism>
<sequence length="332" mass="37599">MLHQDVTQEAEAIDIYQAALDDLSRAIMEGDDEAILRNTQLPMALHTQNGDMLIETEKDLIEGFRTFATSLKAQGVNHYIRLANNAKRISDTYIVGRHMTHIMNNGRAVVPPYESEVTLRRTNDGWKVAEQNVALLNDRWPIHYADVARNMTCLRTVSTAGVEDMRSSNLSALSIYQEFIDRLSEIDMSGDFDRWTQMHVFPHTTHTNSGDYTRRSVEDTRPFADKLAALLKETGTDTLSRKASLAEFIAPDKICGYHLGTFLSQGKVVLGPVQSRMVLQRDSTTWRILSVTNGVEGVQEEGDIKIHKRLVTMNEIQKRTRRVIQDLHSAKD</sequence>